<organism evidence="1 2">
    <name type="scientific">Sphingobacterium hungaricum</name>
    <dbReference type="NCBI Taxonomy" id="2082723"/>
    <lineage>
        <taxon>Bacteria</taxon>
        <taxon>Pseudomonadati</taxon>
        <taxon>Bacteroidota</taxon>
        <taxon>Sphingobacteriia</taxon>
        <taxon>Sphingobacteriales</taxon>
        <taxon>Sphingobacteriaceae</taxon>
        <taxon>Sphingobacterium</taxon>
    </lineage>
</organism>
<evidence type="ECO:0000313" key="1">
    <source>
        <dbReference type="EMBL" id="MBE8714965.1"/>
    </source>
</evidence>
<protein>
    <submittedName>
        <fullName evidence="1">Uncharacterized protein</fullName>
    </submittedName>
</protein>
<accession>A0A928V0P8</accession>
<dbReference type="AlphaFoldDB" id="A0A928V0P8"/>
<evidence type="ECO:0000313" key="2">
    <source>
        <dbReference type="Proteomes" id="UP000616201"/>
    </source>
</evidence>
<comment type="caution">
    <text evidence="1">The sequence shown here is derived from an EMBL/GenBank/DDBJ whole genome shotgun (WGS) entry which is preliminary data.</text>
</comment>
<reference evidence="1" key="1">
    <citation type="submission" date="2018-02" db="EMBL/GenBank/DDBJ databases">
        <authorList>
            <person name="Vasarhelyi B.M."/>
            <person name="Deshmukh S."/>
            <person name="Balint B."/>
            <person name="Kukolya J."/>
        </authorList>
    </citation>
    <scope>NUCLEOTIDE SEQUENCE</scope>
    <source>
        <strain evidence="1">KB22</strain>
    </source>
</reference>
<keyword evidence="2" id="KW-1185">Reference proteome</keyword>
<dbReference type="RefSeq" id="WP_196936819.1">
    <property type="nucleotide sequence ID" value="NZ_MU158698.1"/>
</dbReference>
<name>A0A928V0P8_9SPHI</name>
<dbReference type="EMBL" id="PRDK01000009">
    <property type="protein sequence ID" value="MBE8714965.1"/>
    <property type="molecule type" value="Genomic_DNA"/>
</dbReference>
<proteinExistence type="predicted"/>
<sequence length="204" mass="23477">MKRLILLSFILLHATNLVFGQKIFVNKEYEFAMQEPDNWIEVSNEGLISNLKNLELTEESLSKLISDSKGSLLLTSYYKYNPQTHPGLIPTIQVNVRAKGNTTFEQFKRSMAESTESFKNYFPDFELIKDITEVEVSGIKSIYFVAKFSMNTQDGQEVKVRSRGYAIPYKNYFFQINFTDGQVGEDCTSEFDQILKTIKIGDQK</sequence>
<dbReference type="Proteomes" id="UP000616201">
    <property type="component" value="Unassembled WGS sequence"/>
</dbReference>
<gene>
    <name evidence="1" type="ORF">C4F49_14875</name>
</gene>